<dbReference type="Pfam" id="PF00144">
    <property type="entry name" value="Beta-lactamase"/>
    <property type="match status" value="1"/>
</dbReference>
<sequence length="405" mass="43954">MDAQSLTVNVQHLLDNAVRDGVVAGATVVAVDRNGKTLVQCSSGLRAVGREHAMDMDTYFPLYSMTKIITTIAALQLVHRGLLSLDEPIDHIVPELAPGVIKRLDDSGTLVDIPPDRRITLRMLLTHMSGFAYTLGPRNAILEKFMNDRDGVDRPHDFSGLKEPLFNAPLVAEPGTAWIYGASIDWVGEAIQRVTHISLGEYCQDNIFAPLDIQDMALRLSEQRKADLVGIHIRLKDGTLAPTHFQGSTLRATFDSGGHGGFATTQSYSRLLACLINGGTSPKTGAEILPRHLVERMFEDQAEVVPTWEKTIREADMDLNAVAFGANASRRGWSFAGLVNADPLPSGRKAYSACWTGAANSYFSIDPSTGVACVFMAQSLPSFDPVILKLWASIESDVYASVSAA</sequence>
<evidence type="ECO:0000259" key="1">
    <source>
        <dbReference type="Pfam" id="PF00144"/>
    </source>
</evidence>
<reference evidence="2 3" key="1">
    <citation type="journal article" date="2016" name="Mol. Biol. Evol.">
        <title>Comparative Genomics of Early-Diverging Mushroom-Forming Fungi Provides Insights into the Origins of Lignocellulose Decay Capabilities.</title>
        <authorList>
            <person name="Nagy L.G."/>
            <person name="Riley R."/>
            <person name="Tritt A."/>
            <person name="Adam C."/>
            <person name="Daum C."/>
            <person name="Floudas D."/>
            <person name="Sun H."/>
            <person name="Yadav J.S."/>
            <person name="Pangilinan J."/>
            <person name="Larsson K.H."/>
            <person name="Matsuura K."/>
            <person name="Barry K."/>
            <person name="Labutti K."/>
            <person name="Kuo R."/>
            <person name="Ohm R.A."/>
            <person name="Bhattacharya S.S."/>
            <person name="Shirouzu T."/>
            <person name="Yoshinaga Y."/>
            <person name="Martin F.M."/>
            <person name="Grigoriev I.V."/>
            <person name="Hibbett D.S."/>
        </authorList>
    </citation>
    <scope>NUCLEOTIDE SEQUENCE [LARGE SCALE GENOMIC DNA]</scope>
    <source>
        <strain evidence="2 3">HHB12029</strain>
    </source>
</reference>
<dbReference type="InParanoid" id="A0A165EQ36"/>
<name>A0A165EQ36_EXIGL</name>
<dbReference type="InterPro" id="IPR012338">
    <property type="entry name" value="Beta-lactam/transpept-like"/>
</dbReference>
<dbReference type="Gene3D" id="3.40.710.10">
    <property type="entry name" value="DD-peptidase/beta-lactamase superfamily"/>
    <property type="match status" value="1"/>
</dbReference>
<evidence type="ECO:0000313" key="2">
    <source>
        <dbReference type="EMBL" id="KZV87451.1"/>
    </source>
</evidence>
<protein>
    <submittedName>
        <fullName evidence="2">Beta-lactamase/transpeptidase-like protein</fullName>
    </submittedName>
</protein>
<dbReference type="STRING" id="1314781.A0A165EQ36"/>
<dbReference type="OrthoDB" id="428260at2759"/>
<gene>
    <name evidence="2" type="ORF">EXIGLDRAFT_839934</name>
</gene>
<evidence type="ECO:0000313" key="3">
    <source>
        <dbReference type="Proteomes" id="UP000077266"/>
    </source>
</evidence>
<dbReference type="Proteomes" id="UP000077266">
    <property type="component" value="Unassembled WGS sequence"/>
</dbReference>
<dbReference type="PANTHER" id="PTHR43283">
    <property type="entry name" value="BETA-LACTAMASE-RELATED"/>
    <property type="match status" value="1"/>
</dbReference>
<organism evidence="2 3">
    <name type="scientific">Exidia glandulosa HHB12029</name>
    <dbReference type="NCBI Taxonomy" id="1314781"/>
    <lineage>
        <taxon>Eukaryota</taxon>
        <taxon>Fungi</taxon>
        <taxon>Dikarya</taxon>
        <taxon>Basidiomycota</taxon>
        <taxon>Agaricomycotina</taxon>
        <taxon>Agaricomycetes</taxon>
        <taxon>Auriculariales</taxon>
        <taxon>Exidiaceae</taxon>
        <taxon>Exidia</taxon>
    </lineage>
</organism>
<keyword evidence="3" id="KW-1185">Reference proteome</keyword>
<dbReference type="InterPro" id="IPR050789">
    <property type="entry name" value="Diverse_Enzym_Activities"/>
</dbReference>
<dbReference type="PANTHER" id="PTHR43283:SF3">
    <property type="entry name" value="BETA-LACTAMASE FAMILY PROTEIN (AFU_ORTHOLOGUE AFUA_5G07500)"/>
    <property type="match status" value="1"/>
</dbReference>
<dbReference type="InterPro" id="IPR001466">
    <property type="entry name" value="Beta-lactam-related"/>
</dbReference>
<proteinExistence type="predicted"/>
<dbReference type="SUPFAM" id="SSF56601">
    <property type="entry name" value="beta-lactamase/transpeptidase-like"/>
    <property type="match status" value="1"/>
</dbReference>
<feature type="domain" description="Beta-lactamase-related" evidence="1">
    <location>
        <begin position="15"/>
        <end position="382"/>
    </location>
</feature>
<dbReference type="AlphaFoldDB" id="A0A165EQ36"/>
<accession>A0A165EQ36</accession>
<dbReference type="EMBL" id="KV426124">
    <property type="protein sequence ID" value="KZV87451.1"/>
    <property type="molecule type" value="Genomic_DNA"/>
</dbReference>